<dbReference type="AlphaFoldDB" id="A0A9D9IIR7"/>
<dbReference type="Proteomes" id="UP000823604">
    <property type="component" value="Unassembled WGS sequence"/>
</dbReference>
<dbReference type="EMBL" id="JADIMA010000082">
    <property type="protein sequence ID" value="MBO8473564.1"/>
    <property type="molecule type" value="Genomic_DNA"/>
</dbReference>
<comment type="caution">
    <text evidence="1">The sequence shown here is derived from an EMBL/GenBank/DDBJ whole genome shotgun (WGS) entry which is preliminary data.</text>
</comment>
<evidence type="ECO:0000313" key="2">
    <source>
        <dbReference type="Proteomes" id="UP000823604"/>
    </source>
</evidence>
<sequence length="51" mass="5578">MDIVLREQPQSSISAWASLLLAVVVKGNAKASNRGTSNNDPALLLWLNDYH</sequence>
<evidence type="ECO:0000313" key="1">
    <source>
        <dbReference type="EMBL" id="MBO8473564.1"/>
    </source>
</evidence>
<gene>
    <name evidence="1" type="ORF">IAB81_08085</name>
</gene>
<reference evidence="1" key="1">
    <citation type="submission" date="2020-10" db="EMBL/GenBank/DDBJ databases">
        <authorList>
            <person name="Gilroy R."/>
        </authorList>
    </citation>
    <scope>NUCLEOTIDE SEQUENCE</scope>
    <source>
        <strain evidence="1">B1-8020</strain>
    </source>
</reference>
<reference evidence="1" key="2">
    <citation type="journal article" date="2021" name="PeerJ">
        <title>Extensive microbial diversity within the chicken gut microbiome revealed by metagenomics and culture.</title>
        <authorList>
            <person name="Gilroy R."/>
            <person name="Ravi A."/>
            <person name="Getino M."/>
            <person name="Pursley I."/>
            <person name="Horton D.L."/>
            <person name="Alikhan N.F."/>
            <person name="Baker D."/>
            <person name="Gharbi K."/>
            <person name="Hall N."/>
            <person name="Watson M."/>
            <person name="Adriaenssens E.M."/>
            <person name="Foster-Nyarko E."/>
            <person name="Jarju S."/>
            <person name="Secka A."/>
            <person name="Antonio M."/>
            <person name="Oren A."/>
            <person name="Chaudhuri R.R."/>
            <person name="La Ragione R."/>
            <person name="Hildebrand F."/>
            <person name="Pallen M.J."/>
        </authorList>
    </citation>
    <scope>NUCLEOTIDE SEQUENCE</scope>
    <source>
        <strain evidence="1">B1-8020</strain>
    </source>
</reference>
<protein>
    <submittedName>
        <fullName evidence="1">Uncharacterized protein</fullName>
    </submittedName>
</protein>
<accession>A0A9D9IIR7</accession>
<name>A0A9D9IIR7_9BACT</name>
<organism evidence="1 2">
    <name type="scientific">Candidatus Merdivivens pullicola</name>
    <dbReference type="NCBI Taxonomy" id="2840872"/>
    <lineage>
        <taxon>Bacteria</taxon>
        <taxon>Pseudomonadati</taxon>
        <taxon>Bacteroidota</taxon>
        <taxon>Bacteroidia</taxon>
        <taxon>Bacteroidales</taxon>
        <taxon>Muribaculaceae</taxon>
        <taxon>Muribaculaceae incertae sedis</taxon>
        <taxon>Candidatus Merdivivens</taxon>
    </lineage>
</organism>
<proteinExistence type="predicted"/>